<dbReference type="InterPro" id="IPR036179">
    <property type="entry name" value="Ig-like_dom_sf"/>
</dbReference>
<dbReference type="Pfam" id="PF13927">
    <property type="entry name" value="Ig_3"/>
    <property type="match status" value="1"/>
</dbReference>
<dbReference type="InterPro" id="IPR052039">
    <property type="entry name" value="Caspase-related_regulators"/>
</dbReference>
<dbReference type="InterPro" id="IPR011600">
    <property type="entry name" value="Pept_C14_caspase"/>
</dbReference>
<dbReference type="PROSITE" id="PS50208">
    <property type="entry name" value="CASPASE_P20"/>
    <property type="match status" value="1"/>
</dbReference>
<dbReference type="GO" id="GO:0004197">
    <property type="term" value="F:cysteine-type endopeptidase activity"/>
    <property type="evidence" value="ECO:0007669"/>
    <property type="project" value="InterPro"/>
</dbReference>
<dbReference type="InterPro" id="IPR001309">
    <property type="entry name" value="Pept_C14_p20"/>
</dbReference>
<dbReference type="PANTHER" id="PTHR22576:SF38">
    <property type="entry name" value="MUCOSA-ASSOCIATED LYMPHOID TISSUE LYMPHOMA TRANSLOCATION PROTEIN 1-LIKE"/>
    <property type="match status" value="1"/>
</dbReference>
<name>A0A8C9VXE3_SCLFO</name>
<feature type="signal peptide" evidence="2">
    <location>
        <begin position="1"/>
        <end position="16"/>
    </location>
</feature>
<dbReference type="PANTHER" id="PTHR22576">
    <property type="entry name" value="MUCOSA ASSOCIATED LYMPHOID TISSUE LYMPHOMA TRANSLOCATION PROTEIN 1/PARACASPASE"/>
    <property type="match status" value="1"/>
</dbReference>
<dbReference type="Gene3D" id="2.60.40.10">
    <property type="entry name" value="Immunoglobulins"/>
    <property type="match status" value="2"/>
</dbReference>
<keyword evidence="2" id="KW-0732">Signal</keyword>
<dbReference type="OrthoDB" id="417046at2759"/>
<dbReference type="Proteomes" id="UP000694397">
    <property type="component" value="Chromosome 11"/>
</dbReference>
<feature type="domain" description="Caspase family p20" evidence="3">
    <location>
        <begin position="209"/>
        <end position="333"/>
    </location>
</feature>
<feature type="region of interest" description="Disordered" evidence="1">
    <location>
        <begin position="591"/>
        <end position="668"/>
    </location>
</feature>
<evidence type="ECO:0000259" key="4">
    <source>
        <dbReference type="PROSITE" id="PS50835"/>
    </source>
</evidence>
<reference evidence="5 6" key="1">
    <citation type="submission" date="2019-04" db="EMBL/GenBank/DDBJ databases">
        <authorList>
            <consortium name="Wellcome Sanger Institute Data Sharing"/>
        </authorList>
    </citation>
    <scope>NUCLEOTIDE SEQUENCE [LARGE SCALE GENOMIC DNA]</scope>
</reference>
<reference evidence="5" key="2">
    <citation type="submission" date="2025-08" db="UniProtKB">
        <authorList>
            <consortium name="Ensembl"/>
        </authorList>
    </citation>
    <scope>IDENTIFICATION</scope>
</reference>
<dbReference type="InterPro" id="IPR003598">
    <property type="entry name" value="Ig_sub2"/>
</dbReference>
<dbReference type="SMART" id="SM00408">
    <property type="entry name" value="IGc2"/>
    <property type="match status" value="1"/>
</dbReference>
<dbReference type="InterPro" id="IPR013783">
    <property type="entry name" value="Ig-like_fold"/>
</dbReference>
<evidence type="ECO:0000259" key="3">
    <source>
        <dbReference type="PROSITE" id="PS50208"/>
    </source>
</evidence>
<evidence type="ECO:0000313" key="6">
    <source>
        <dbReference type="Proteomes" id="UP000694397"/>
    </source>
</evidence>
<dbReference type="Gene3D" id="3.40.50.1460">
    <property type="match status" value="1"/>
</dbReference>
<dbReference type="Pfam" id="PF18703">
    <property type="entry name" value="MALT1_Ig"/>
    <property type="match status" value="1"/>
</dbReference>
<dbReference type="GeneTree" id="ENSGT00390000018044"/>
<accession>A0A8C9VXE3</accession>
<dbReference type="InterPro" id="IPR029030">
    <property type="entry name" value="Caspase-like_dom_sf"/>
</dbReference>
<reference evidence="5" key="3">
    <citation type="submission" date="2025-09" db="UniProtKB">
        <authorList>
            <consortium name="Ensembl"/>
        </authorList>
    </citation>
    <scope>IDENTIFICATION</scope>
</reference>
<dbReference type="InterPro" id="IPR003599">
    <property type="entry name" value="Ig_sub"/>
</dbReference>
<proteinExistence type="predicted"/>
<dbReference type="InterPro" id="IPR007110">
    <property type="entry name" value="Ig-like_dom"/>
</dbReference>
<dbReference type="InterPro" id="IPR041077">
    <property type="entry name" value="MALT1_Ig"/>
</dbReference>
<protein>
    <submittedName>
        <fullName evidence="5">Mucosa-associated lymphoid tissue lymphoma translocation protein 1-like</fullName>
    </submittedName>
</protein>
<dbReference type="GO" id="GO:0006508">
    <property type="term" value="P:proteolysis"/>
    <property type="evidence" value="ECO:0007669"/>
    <property type="project" value="InterPro"/>
</dbReference>
<dbReference type="AlphaFoldDB" id="A0A8C9VXE3"/>
<evidence type="ECO:0000256" key="1">
    <source>
        <dbReference type="SAM" id="MobiDB-lite"/>
    </source>
</evidence>
<evidence type="ECO:0000313" key="5">
    <source>
        <dbReference type="Ensembl" id="ENSSFOP00015066015.1"/>
    </source>
</evidence>
<dbReference type="SUPFAM" id="SSF52129">
    <property type="entry name" value="Caspase-like"/>
    <property type="match status" value="1"/>
</dbReference>
<organism evidence="5 6">
    <name type="scientific">Scleropages formosus</name>
    <name type="common">Asian bonytongue</name>
    <name type="synonym">Osteoglossum formosum</name>
    <dbReference type="NCBI Taxonomy" id="113540"/>
    <lineage>
        <taxon>Eukaryota</taxon>
        <taxon>Metazoa</taxon>
        <taxon>Chordata</taxon>
        <taxon>Craniata</taxon>
        <taxon>Vertebrata</taxon>
        <taxon>Euteleostomi</taxon>
        <taxon>Actinopterygii</taxon>
        <taxon>Neopterygii</taxon>
        <taxon>Teleostei</taxon>
        <taxon>Osteoglossocephala</taxon>
        <taxon>Osteoglossomorpha</taxon>
        <taxon>Osteoglossiformes</taxon>
        <taxon>Osteoglossidae</taxon>
        <taxon>Scleropages</taxon>
    </lineage>
</organism>
<dbReference type="Gene3D" id="2.60.40.3360">
    <property type="match status" value="1"/>
</dbReference>
<evidence type="ECO:0000256" key="2">
    <source>
        <dbReference type="SAM" id="SignalP"/>
    </source>
</evidence>
<sequence length="668" mass="75289">MLFTWVMMITSNLLFSEIVIVQHPVSVSVPRNYTVTLSVRAVGSGTLRYQWFQSDQTEVQGATEPDFVFSAQNTQLYVCRVNDQHNNCIFSEWVKVKVYDAGTVSLLEAWRGEPYIVVNPLSQAVQLGQSVQLRCTAFGIPAPHYQWYQNGNPLQGKTKEILQIENANKDHEGAYLCAVSNVLEEKWTEAAEVSIVLPDKPTIKCLTATDKVALLIGNLNYSHFPNLMAPVMDVHELASRLQQLDFRVVSLLDLTKAEMLAAISKFLQLLNRGVYALFYYAGHGYECSGRNYLVPIDAPQPYLPQNCVNVQRVMHSMQEKRTALNVVLLDTCRKWYNQHYAPSQIRSLAPLGNTVYGYATCEDAEAFEVQDGERSSSIFTKYLNRHILWPEKVTRVLERVSEDLGRDPLVAGKQVMEIKHTLKDSRALTDPIRTTGHTGELHLRNVCWTRANELPQRRLLTFSCGAEVELSFSAMFSNVVIVFATVRTMGPQALDCRVSLRSTPVLKDIFSNSTREDWAHGMASLLLGTVDDPDCTLRLCGLQKLQDPLVITVDLHYTDAGRKLRMSEARKESIGKPLVARWELHKMTRAEGAAGQEDVPFRSVDQKSPPKHPSCQLLDEARRPSTRKALNTRQCTAKAPSGYVASRRNEPEEVDEDDFLQCMQQNSS</sequence>
<feature type="chain" id="PRO_5034021215" evidence="2">
    <location>
        <begin position="17"/>
        <end position="668"/>
    </location>
</feature>
<feature type="domain" description="Ig-like" evidence="4">
    <location>
        <begin position="114"/>
        <end position="194"/>
    </location>
</feature>
<dbReference type="Pfam" id="PF00656">
    <property type="entry name" value="Peptidase_C14"/>
    <property type="match status" value="1"/>
</dbReference>
<gene>
    <name evidence="5" type="primary">malt3</name>
</gene>
<keyword evidence="6" id="KW-1185">Reference proteome</keyword>
<dbReference type="SUPFAM" id="SSF48726">
    <property type="entry name" value="Immunoglobulin"/>
    <property type="match status" value="2"/>
</dbReference>
<dbReference type="Ensembl" id="ENSSFOT00015058253.1">
    <property type="protein sequence ID" value="ENSSFOP00015066015.1"/>
    <property type="gene ID" value="ENSSFOG00015020258.2"/>
</dbReference>
<dbReference type="PROSITE" id="PS50835">
    <property type="entry name" value="IG_LIKE"/>
    <property type="match status" value="1"/>
</dbReference>
<dbReference type="InterPro" id="IPR033540">
    <property type="entry name" value="MALT1_IG-like_dom_sf"/>
</dbReference>
<dbReference type="SMART" id="SM00409">
    <property type="entry name" value="IG"/>
    <property type="match status" value="2"/>
</dbReference>